<dbReference type="GO" id="GO:0005524">
    <property type="term" value="F:ATP binding"/>
    <property type="evidence" value="ECO:0007669"/>
    <property type="project" value="UniProtKB-KW"/>
</dbReference>
<protein>
    <submittedName>
        <fullName evidence="5">ATP-binding protein</fullName>
    </submittedName>
</protein>
<keyword evidence="3 5" id="KW-0067">ATP-binding</keyword>
<proteinExistence type="predicted"/>
<dbReference type="InterPro" id="IPR027417">
    <property type="entry name" value="P-loop_NTPase"/>
</dbReference>
<dbReference type="SMART" id="SM00382">
    <property type="entry name" value="AAA"/>
    <property type="match status" value="1"/>
</dbReference>
<evidence type="ECO:0000259" key="4">
    <source>
        <dbReference type="PROSITE" id="PS50893"/>
    </source>
</evidence>
<evidence type="ECO:0000256" key="3">
    <source>
        <dbReference type="ARBA" id="ARBA00022840"/>
    </source>
</evidence>
<dbReference type="PANTHER" id="PTHR42939">
    <property type="entry name" value="ABC TRANSPORTER ATP-BINDING PROTEIN ALBC-RELATED"/>
    <property type="match status" value="1"/>
</dbReference>
<gene>
    <name evidence="5" type="ORF">PEPS_19960</name>
</gene>
<keyword evidence="1" id="KW-0813">Transport</keyword>
<dbReference type="InterPro" id="IPR017871">
    <property type="entry name" value="ABC_transporter-like_CS"/>
</dbReference>
<dbReference type="InterPro" id="IPR051782">
    <property type="entry name" value="ABC_Transporter_VariousFunc"/>
</dbReference>
<evidence type="ECO:0000256" key="1">
    <source>
        <dbReference type="ARBA" id="ARBA00022448"/>
    </source>
</evidence>
<dbReference type="EMBL" id="AP025292">
    <property type="protein sequence ID" value="BDC99715.1"/>
    <property type="molecule type" value="Genomic_DNA"/>
</dbReference>
<dbReference type="RefSeq" id="WP_332922251.1">
    <property type="nucleotide sequence ID" value="NZ_AP025292.1"/>
</dbReference>
<dbReference type="Proteomes" id="UP001354989">
    <property type="component" value="Chromosome"/>
</dbReference>
<keyword evidence="2" id="KW-0547">Nucleotide-binding</keyword>
<dbReference type="PANTHER" id="PTHR42939:SF1">
    <property type="entry name" value="ABC TRANSPORTER ATP-BINDING PROTEIN ALBC-RELATED"/>
    <property type="match status" value="1"/>
</dbReference>
<dbReference type="InterPro" id="IPR003593">
    <property type="entry name" value="AAA+_ATPase"/>
</dbReference>
<dbReference type="Gene3D" id="3.40.50.300">
    <property type="entry name" value="P-loop containing nucleotide triphosphate hydrolases"/>
    <property type="match status" value="1"/>
</dbReference>
<evidence type="ECO:0000313" key="6">
    <source>
        <dbReference type="Proteomes" id="UP001354989"/>
    </source>
</evidence>
<keyword evidence="6" id="KW-1185">Reference proteome</keyword>
<dbReference type="InterPro" id="IPR003439">
    <property type="entry name" value="ABC_transporter-like_ATP-bd"/>
</dbReference>
<reference evidence="5 6" key="1">
    <citation type="submission" date="2021-12" db="EMBL/GenBank/DDBJ databases">
        <title>Genome sequencing of bacteria with rrn-lacking chromosome and rrn-plasmid.</title>
        <authorList>
            <person name="Anda M."/>
            <person name="Iwasaki W."/>
        </authorList>
    </citation>
    <scope>NUCLEOTIDE SEQUENCE [LARGE SCALE GENOMIC DNA]</scope>
    <source>
        <strain evidence="5 6">NBRC 101262</strain>
    </source>
</reference>
<dbReference type="PROSITE" id="PS50893">
    <property type="entry name" value="ABC_TRANSPORTER_2"/>
    <property type="match status" value="1"/>
</dbReference>
<evidence type="ECO:0000256" key="2">
    <source>
        <dbReference type="ARBA" id="ARBA00022741"/>
    </source>
</evidence>
<organism evidence="5 6">
    <name type="scientific">Persicobacter psychrovividus</name>
    <dbReference type="NCBI Taxonomy" id="387638"/>
    <lineage>
        <taxon>Bacteria</taxon>
        <taxon>Pseudomonadati</taxon>
        <taxon>Bacteroidota</taxon>
        <taxon>Cytophagia</taxon>
        <taxon>Cytophagales</taxon>
        <taxon>Persicobacteraceae</taxon>
        <taxon>Persicobacter</taxon>
    </lineage>
</organism>
<dbReference type="PROSITE" id="PS00211">
    <property type="entry name" value="ABC_TRANSPORTER_1"/>
    <property type="match status" value="1"/>
</dbReference>
<dbReference type="Pfam" id="PF00005">
    <property type="entry name" value="ABC_tran"/>
    <property type="match status" value="1"/>
</dbReference>
<evidence type="ECO:0000313" key="5">
    <source>
        <dbReference type="EMBL" id="BDC99715.1"/>
    </source>
</evidence>
<name>A0ABN6L925_9BACT</name>
<accession>A0ABN6L925</accession>
<sequence length="211" mass="24421">MIKQEFKISAQGVGKRFINEWIFRHFDYTFEAGNTYAVTGPNGSGKSSIMKVLAGITPPTQGNVHYEKNSAIIKPDAFFKELVYVAPYLELPEELSLREFLLFHYKFKELKEGFSIDFLIKFLSLEGHSDKPIKFFSSGMKQRVRLGLAFATDSPLVFLDEPTSNLDEWGIEWYHQNCQKWLMNQCVIIGSNQPFEYKHANFLLNINLFKK</sequence>
<feature type="domain" description="ABC transporter" evidence="4">
    <location>
        <begin position="8"/>
        <end position="210"/>
    </location>
</feature>
<dbReference type="SUPFAM" id="SSF52540">
    <property type="entry name" value="P-loop containing nucleoside triphosphate hydrolases"/>
    <property type="match status" value="1"/>
</dbReference>